<keyword evidence="12" id="KW-1185">Reference proteome</keyword>
<comment type="subcellular location">
    <subcellularLocation>
        <location evidence="1 10">Nucleus</location>
    </subcellularLocation>
</comment>
<reference evidence="11 12" key="1">
    <citation type="submission" date="2020-01" db="EMBL/GenBank/DDBJ databases">
        <authorList>
            <consortium name="DOE Joint Genome Institute"/>
            <person name="Haridas S."/>
            <person name="Albert R."/>
            <person name="Binder M."/>
            <person name="Bloem J."/>
            <person name="Labutti K."/>
            <person name="Salamov A."/>
            <person name="Andreopoulos B."/>
            <person name="Baker S.E."/>
            <person name="Barry K."/>
            <person name="Bills G."/>
            <person name="Bluhm B.H."/>
            <person name="Cannon C."/>
            <person name="Castanera R."/>
            <person name="Culley D.E."/>
            <person name="Daum C."/>
            <person name="Ezra D."/>
            <person name="Gonzalez J.B."/>
            <person name="Henrissat B."/>
            <person name="Kuo A."/>
            <person name="Liang C."/>
            <person name="Lipzen A."/>
            <person name="Lutzoni F."/>
            <person name="Magnuson J."/>
            <person name="Mondo S."/>
            <person name="Nolan M."/>
            <person name="Ohm R."/>
            <person name="Pangilinan J."/>
            <person name="Park H.-J.H."/>
            <person name="Ramirez L."/>
            <person name="Alfaro M."/>
            <person name="Sun H."/>
            <person name="Tritt A."/>
            <person name="Yoshinaga Y."/>
            <person name="Zwiers L.-H.L."/>
            <person name="Turgeon B.G."/>
            <person name="Goodwin S.B."/>
            <person name="Spatafora J.W."/>
            <person name="Crous P.W."/>
            <person name="Grigoriev I.V."/>
        </authorList>
    </citation>
    <scope>NUCLEOTIDE SEQUENCE [LARGE SCALE GENOMIC DNA]</scope>
    <source>
        <strain evidence="11 12">CBS 611.86</strain>
    </source>
</reference>
<dbReference type="EMBL" id="JAADJZ010000004">
    <property type="protein sequence ID" value="KAF2875476.1"/>
    <property type="molecule type" value="Genomic_DNA"/>
</dbReference>
<dbReference type="GO" id="GO:0006355">
    <property type="term" value="P:regulation of DNA-templated transcription"/>
    <property type="evidence" value="ECO:0007669"/>
    <property type="project" value="InterPro"/>
</dbReference>
<gene>
    <name evidence="11" type="ORF">BDV95DRAFT_602903</name>
</gene>
<evidence type="ECO:0000256" key="7">
    <source>
        <dbReference type="ARBA" id="ARBA00023163"/>
    </source>
</evidence>
<evidence type="ECO:0000256" key="4">
    <source>
        <dbReference type="ARBA" id="ARBA00019660"/>
    </source>
</evidence>
<sequence>MASTTAPDDVPRYGGYTRFELELEFVQCLANPQYLNWLAVKKMFDKPDFVAYLGYLQYFKQPKYAKYLHHPGPTLRALELLQQDRFRKDILGPNVMDFMTMEGLKNAVPHEQDS</sequence>
<evidence type="ECO:0000256" key="6">
    <source>
        <dbReference type="ARBA" id="ARBA00023159"/>
    </source>
</evidence>
<comment type="function">
    <text evidence="9 10">Component of the Mediator complex, a coactivator involved in the regulated transcription of nearly all RNA polymerase II-dependent genes. Mediator functions as a bridge to convey information from gene-specific regulatory proteins to the basal RNA polymerase II transcription machinery. Mediator is recruited to promoters by direct interactions with regulatory proteins and serves as a scaffold for the assembly of a functional preinitiation complex with RNA polymerase II and the general transcription factors.</text>
</comment>
<dbReference type="InterPro" id="IPR038089">
    <property type="entry name" value="Med31_sf"/>
</dbReference>
<dbReference type="AlphaFoldDB" id="A0A7C8MDD0"/>
<keyword evidence="8 10" id="KW-0539">Nucleus</keyword>
<proteinExistence type="inferred from homology"/>
<comment type="similarity">
    <text evidence="2 10">Belongs to the Mediator complex subunit 31 family.</text>
</comment>
<evidence type="ECO:0000313" key="11">
    <source>
        <dbReference type="EMBL" id="KAF2875476.1"/>
    </source>
</evidence>
<keyword evidence="6 10" id="KW-0010">Activator</keyword>
<evidence type="ECO:0000256" key="9">
    <source>
        <dbReference type="ARBA" id="ARBA00025687"/>
    </source>
</evidence>
<dbReference type="GO" id="GO:0003712">
    <property type="term" value="F:transcription coregulator activity"/>
    <property type="evidence" value="ECO:0007669"/>
    <property type="project" value="InterPro"/>
</dbReference>
<keyword evidence="7 10" id="KW-0804">Transcription</keyword>
<evidence type="ECO:0000256" key="5">
    <source>
        <dbReference type="ARBA" id="ARBA00023015"/>
    </source>
</evidence>
<evidence type="ECO:0000256" key="1">
    <source>
        <dbReference type="ARBA" id="ARBA00004123"/>
    </source>
</evidence>
<protein>
    <recommendedName>
        <fullName evidence="4 10">Mediator of RNA polymerase II transcription subunit 31</fullName>
    </recommendedName>
</protein>
<dbReference type="InterPro" id="IPR008831">
    <property type="entry name" value="Mediator_Med31"/>
</dbReference>
<keyword evidence="5 10" id="KW-0805">Transcription regulation</keyword>
<dbReference type="Gene3D" id="1.10.10.1340">
    <property type="entry name" value="Mediator of RNA polymerase II, submodule Med31 (Soh1)"/>
    <property type="match status" value="1"/>
</dbReference>
<name>A0A7C8MDD0_9PLEO</name>
<dbReference type="OrthoDB" id="10257739at2759"/>
<dbReference type="PANTHER" id="PTHR13186">
    <property type="entry name" value="MEDIATOR OF RNA POLYMERASE II TRANSCRIPTION SUBUNIT 31"/>
    <property type="match status" value="1"/>
</dbReference>
<dbReference type="Pfam" id="PF05669">
    <property type="entry name" value="Med31"/>
    <property type="match status" value="1"/>
</dbReference>
<evidence type="ECO:0000256" key="8">
    <source>
        <dbReference type="ARBA" id="ARBA00023242"/>
    </source>
</evidence>
<dbReference type="FunFam" id="1.10.10.1340:FF:000002">
    <property type="entry name" value="Mediator of RNA polymerase II transcription subunit 31"/>
    <property type="match status" value="1"/>
</dbReference>
<organism evidence="11 12">
    <name type="scientific">Massariosphaeria phaeospora</name>
    <dbReference type="NCBI Taxonomy" id="100035"/>
    <lineage>
        <taxon>Eukaryota</taxon>
        <taxon>Fungi</taxon>
        <taxon>Dikarya</taxon>
        <taxon>Ascomycota</taxon>
        <taxon>Pezizomycotina</taxon>
        <taxon>Dothideomycetes</taxon>
        <taxon>Pleosporomycetidae</taxon>
        <taxon>Pleosporales</taxon>
        <taxon>Pleosporales incertae sedis</taxon>
        <taxon>Massariosphaeria</taxon>
    </lineage>
</organism>
<comment type="subunit">
    <text evidence="3 10">Component of the Mediator complex.</text>
</comment>
<evidence type="ECO:0000256" key="10">
    <source>
        <dbReference type="RuleBase" id="RU364129"/>
    </source>
</evidence>
<evidence type="ECO:0000313" key="12">
    <source>
        <dbReference type="Proteomes" id="UP000481861"/>
    </source>
</evidence>
<accession>A0A7C8MDD0</accession>
<dbReference type="Proteomes" id="UP000481861">
    <property type="component" value="Unassembled WGS sequence"/>
</dbReference>
<evidence type="ECO:0000256" key="2">
    <source>
        <dbReference type="ARBA" id="ARBA00006378"/>
    </source>
</evidence>
<dbReference type="GO" id="GO:0016592">
    <property type="term" value="C:mediator complex"/>
    <property type="evidence" value="ECO:0007669"/>
    <property type="project" value="InterPro"/>
</dbReference>
<evidence type="ECO:0000256" key="3">
    <source>
        <dbReference type="ARBA" id="ARBA00011837"/>
    </source>
</evidence>
<comment type="caution">
    <text evidence="11">The sequence shown here is derived from an EMBL/GenBank/DDBJ whole genome shotgun (WGS) entry which is preliminary data.</text>
</comment>